<accession>A0A806KIC7</accession>
<name>A0A806KIC7_9BACT</name>
<organism evidence="2">
    <name type="scientific">uncultured bacterium contig00009</name>
    <dbReference type="NCBI Taxonomy" id="1181501"/>
    <lineage>
        <taxon>Bacteria</taxon>
        <taxon>environmental samples</taxon>
    </lineage>
</organism>
<evidence type="ECO:0000313" key="2">
    <source>
        <dbReference type="EMBL" id="AGS52804.1"/>
    </source>
</evidence>
<dbReference type="CDD" id="cd21109">
    <property type="entry name" value="SPASM"/>
    <property type="match status" value="1"/>
</dbReference>
<dbReference type="InterPro" id="IPR013785">
    <property type="entry name" value="Aldolase_TIM"/>
</dbReference>
<dbReference type="PANTHER" id="PTHR11228:SF7">
    <property type="entry name" value="PQQA PEPTIDE CYCLASE"/>
    <property type="match status" value="1"/>
</dbReference>
<reference evidence="2" key="1">
    <citation type="submission" date="2012-03" db="EMBL/GenBank/DDBJ databases">
        <title>Functional metagenomics reveals considerable lignocellulase gene clusters in the gut microbiome of a wood-feeding higher termite.</title>
        <authorList>
            <person name="Liu N."/>
        </authorList>
    </citation>
    <scope>NUCLEOTIDE SEQUENCE</scope>
</reference>
<protein>
    <submittedName>
        <fullName evidence="2">Radical SAM domain protein</fullName>
    </submittedName>
</protein>
<dbReference type="InterPro" id="IPR023885">
    <property type="entry name" value="4Fe4S-binding_SPASM_dom"/>
</dbReference>
<sequence length="310" mass="35279">MGDFILPSKEIALELSSYCGANCVCCPHEDFPLKNRNMDYDLFVKCVDDAVSHGAISIDICLMGDALLDPGIEKKLGYCREKYPDLKIYCSSTAQAAKPEFAARYIDTLQISIYGATKDVYEAVHRGGLKFEKTVANIEGILALPEDKRPYVTMVFLLLPENQHQVEEWKTTWEPRVDEILIWRPHNWAGRYAADTLPREKYGSAKSCCRPFGGDLCVWVNGDVTVCCFSEDKRLMIGNMYEQTLEEIFYGDKMKRIQEIHKNNAFYGCGLPCEKCDQIFPRTDALVYSSKDRKVGQKLSHADHVYKFEG</sequence>
<dbReference type="SUPFAM" id="SSF102114">
    <property type="entry name" value="Radical SAM enzymes"/>
    <property type="match status" value="1"/>
</dbReference>
<dbReference type="InterPro" id="IPR058240">
    <property type="entry name" value="rSAM_sf"/>
</dbReference>
<evidence type="ECO:0000259" key="1">
    <source>
        <dbReference type="Pfam" id="PF13186"/>
    </source>
</evidence>
<dbReference type="PANTHER" id="PTHR11228">
    <property type="entry name" value="RADICAL SAM DOMAIN PROTEIN"/>
    <property type="match status" value="1"/>
</dbReference>
<dbReference type="CDD" id="cd01335">
    <property type="entry name" value="Radical_SAM"/>
    <property type="match status" value="1"/>
</dbReference>
<dbReference type="Gene3D" id="3.20.20.70">
    <property type="entry name" value="Aldolase class I"/>
    <property type="match status" value="1"/>
</dbReference>
<proteinExistence type="predicted"/>
<dbReference type="Pfam" id="PF13186">
    <property type="entry name" value="SPASM"/>
    <property type="match status" value="1"/>
</dbReference>
<dbReference type="InterPro" id="IPR050377">
    <property type="entry name" value="Radical_SAM_PqqE_MftC-like"/>
</dbReference>
<feature type="domain" description="4Fe4S-binding SPASM" evidence="1">
    <location>
        <begin position="214"/>
        <end position="276"/>
    </location>
</feature>
<dbReference type="AlphaFoldDB" id="A0A806KIC7"/>
<dbReference type="EMBL" id="JQ844213">
    <property type="protein sequence ID" value="AGS52804.1"/>
    <property type="molecule type" value="Genomic_DNA"/>
</dbReference>